<gene>
    <name evidence="2" type="ORF">FLACOL7796_04206</name>
</gene>
<keyword evidence="1" id="KW-1133">Transmembrane helix</keyword>
<keyword evidence="1" id="KW-0812">Transmembrane</keyword>
<evidence type="ECO:0000313" key="2">
    <source>
        <dbReference type="EMBL" id="CAA9202301.1"/>
    </source>
</evidence>
<evidence type="ECO:0000256" key="1">
    <source>
        <dbReference type="SAM" id="Phobius"/>
    </source>
</evidence>
<organism evidence="2 3">
    <name type="scientific">Flavobacterium collinsii</name>
    <dbReference type="NCBI Taxonomy" id="1114861"/>
    <lineage>
        <taxon>Bacteria</taxon>
        <taxon>Pseudomonadati</taxon>
        <taxon>Bacteroidota</taxon>
        <taxon>Flavobacteriia</taxon>
        <taxon>Flavobacteriales</taxon>
        <taxon>Flavobacteriaceae</taxon>
        <taxon>Flavobacterium</taxon>
    </lineage>
</organism>
<protein>
    <submittedName>
        <fullName evidence="2">Uncharacterized protein</fullName>
    </submittedName>
</protein>
<dbReference type="Proteomes" id="UP000474567">
    <property type="component" value="Unassembled WGS sequence"/>
</dbReference>
<sequence>MLNLNQRFDFFNNVLIFTELENRFRKLSLFQYFVFYFFAVISSNWNGVRLYLNTIAFY</sequence>
<keyword evidence="3" id="KW-1185">Reference proteome</keyword>
<name>A0ABM8KNZ4_9FLAO</name>
<dbReference type="EMBL" id="CADCST010000132">
    <property type="protein sequence ID" value="CAA9202301.1"/>
    <property type="molecule type" value="Genomic_DNA"/>
</dbReference>
<comment type="caution">
    <text evidence="2">The sequence shown here is derived from an EMBL/GenBank/DDBJ whole genome shotgun (WGS) entry which is preliminary data.</text>
</comment>
<reference evidence="2 3" key="1">
    <citation type="submission" date="2020-02" db="EMBL/GenBank/DDBJ databases">
        <authorList>
            <person name="Criscuolo A."/>
        </authorList>
    </citation>
    <scope>NUCLEOTIDE SEQUENCE [LARGE SCALE GENOMIC DNA]</scope>
    <source>
        <strain evidence="2">CECT7796</strain>
    </source>
</reference>
<feature type="transmembrane region" description="Helical" evidence="1">
    <location>
        <begin position="29"/>
        <end position="52"/>
    </location>
</feature>
<keyword evidence="1" id="KW-0472">Membrane</keyword>
<evidence type="ECO:0000313" key="3">
    <source>
        <dbReference type="Proteomes" id="UP000474567"/>
    </source>
</evidence>
<accession>A0ABM8KNZ4</accession>
<proteinExistence type="predicted"/>